<dbReference type="EMBL" id="BMAV01018716">
    <property type="protein sequence ID" value="GFY71263.1"/>
    <property type="molecule type" value="Genomic_DNA"/>
</dbReference>
<dbReference type="GO" id="GO:0022412">
    <property type="term" value="P:cellular process involved in reproduction in multicellular organism"/>
    <property type="evidence" value="ECO:0007669"/>
    <property type="project" value="UniProtKB-ARBA"/>
</dbReference>
<sequence length="211" mass="24029">MSLIKWTTRNIPTSDVKGPDGKVGFVSSRKVLLVGDPDVGKTTLVKSYLDWKRDDSYSIPCSQPKFYFDEYYTEFLFWDQIKSVIFYDIQEGYEDRAIISPVMCMGLNLVVLCFSIDDPDSLENVQEVWCPRIDVFLPYVPKILVGLKSDLGKEQFISQDTLDMDMDISLDAIDIMERHGICYYLECSSLTGVGTYNLISTIFCTPQNVGL</sequence>
<keyword evidence="1" id="KW-0547">Nucleotide-binding</keyword>
<keyword evidence="4" id="KW-1185">Reference proteome</keyword>
<organism evidence="3 4">
    <name type="scientific">Trichonephila inaurata madagascariensis</name>
    <dbReference type="NCBI Taxonomy" id="2747483"/>
    <lineage>
        <taxon>Eukaryota</taxon>
        <taxon>Metazoa</taxon>
        <taxon>Ecdysozoa</taxon>
        <taxon>Arthropoda</taxon>
        <taxon>Chelicerata</taxon>
        <taxon>Arachnida</taxon>
        <taxon>Araneae</taxon>
        <taxon>Araneomorphae</taxon>
        <taxon>Entelegynae</taxon>
        <taxon>Araneoidea</taxon>
        <taxon>Nephilidae</taxon>
        <taxon>Trichonephila</taxon>
        <taxon>Trichonephila inaurata</taxon>
    </lineage>
</organism>
<dbReference type="GO" id="GO:0035006">
    <property type="term" value="P:melanization defense response"/>
    <property type="evidence" value="ECO:0007669"/>
    <property type="project" value="UniProtKB-ARBA"/>
</dbReference>
<dbReference type="OrthoDB" id="25896at2759"/>
<accession>A0A8X6YIC0</accession>
<reference evidence="3" key="1">
    <citation type="submission" date="2020-08" db="EMBL/GenBank/DDBJ databases">
        <title>Multicomponent nature underlies the extraordinary mechanical properties of spider dragline silk.</title>
        <authorList>
            <person name="Kono N."/>
            <person name="Nakamura H."/>
            <person name="Mori M."/>
            <person name="Yoshida Y."/>
            <person name="Ohtoshi R."/>
            <person name="Malay A.D."/>
            <person name="Moran D.A.P."/>
            <person name="Tomita M."/>
            <person name="Numata K."/>
            <person name="Arakawa K."/>
        </authorList>
    </citation>
    <scope>NUCLEOTIDE SEQUENCE</scope>
</reference>
<dbReference type="GO" id="GO:0003924">
    <property type="term" value="F:GTPase activity"/>
    <property type="evidence" value="ECO:0007669"/>
    <property type="project" value="InterPro"/>
</dbReference>
<dbReference type="SMART" id="SM00174">
    <property type="entry name" value="RHO"/>
    <property type="match status" value="1"/>
</dbReference>
<dbReference type="Pfam" id="PF00071">
    <property type="entry name" value="Ras"/>
    <property type="match status" value="1"/>
</dbReference>
<dbReference type="InterPro" id="IPR001806">
    <property type="entry name" value="Small_GTPase"/>
</dbReference>
<dbReference type="SUPFAM" id="SSF52540">
    <property type="entry name" value="P-loop containing nucleoside triphosphate hydrolases"/>
    <property type="match status" value="1"/>
</dbReference>
<evidence type="ECO:0000256" key="2">
    <source>
        <dbReference type="ARBA" id="ARBA00023134"/>
    </source>
</evidence>
<dbReference type="PROSITE" id="PS51420">
    <property type="entry name" value="RHO"/>
    <property type="match status" value="1"/>
</dbReference>
<dbReference type="Proteomes" id="UP000886998">
    <property type="component" value="Unassembled WGS sequence"/>
</dbReference>
<evidence type="ECO:0000256" key="1">
    <source>
        <dbReference type="ARBA" id="ARBA00022741"/>
    </source>
</evidence>
<dbReference type="InterPro" id="IPR003578">
    <property type="entry name" value="Small_GTPase_Rho"/>
</dbReference>
<dbReference type="GO" id="GO:0035099">
    <property type="term" value="P:hemocyte migration"/>
    <property type="evidence" value="ECO:0007669"/>
    <property type="project" value="UniProtKB-ARBA"/>
</dbReference>
<dbReference type="GO" id="GO:0003006">
    <property type="term" value="P:developmental process involved in reproduction"/>
    <property type="evidence" value="ECO:0007669"/>
    <property type="project" value="UniProtKB-ARBA"/>
</dbReference>
<gene>
    <name evidence="3" type="ORF">TNIN_447871</name>
</gene>
<dbReference type="Gene3D" id="3.40.50.300">
    <property type="entry name" value="P-loop containing nucleotide triphosphate hydrolases"/>
    <property type="match status" value="1"/>
</dbReference>
<comment type="caution">
    <text evidence="3">The sequence shown here is derived from an EMBL/GenBank/DDBJ whole genome shotgun (WGS) entry which is preliminary data.</text>
</comment>
<dbReference type="GO" id="GO:0007264">
    <property type="term" value="P:small GTPase-mediated signal transduction"/>
    <property type="evidence" value="ECO:0007669"/>
    <property type="project" value="InterPro"/>
</dbReference>
<dbReference type="PRINTS" id="PR00449">
    <property type="entry name" value="RASTRNSFRMNG"/>
</dbReference>
<dbReference type="InterPro" id="IPR027417">
    <property type="entry name" value="P-loop_NTPase"/>
</dbReference>
<dbReference type="PANTHER" id="PTHR24072">
    <property type="entry name" value="RHO FAMILY GTPASE"/>
    <property type="match status" value="1"/>
</dbReference>
<evidence type="ECO:0000313" key="4">
    <source>
        <dbReference type="Proteomes" id="UP000886998"/>
    </source>
</evidence>
<dbReference type="SMART" id="SM00175">
    <property type="entry name" value="RAB"/>
    <property type="match status" value="1"/>
</dbReference>
<name>A0A8X6YIC0_9ARAC</name>
<keyword evidence="2" id="KW-0342">GTP-binding</keyword>
<dbReference type="AlphaFoldDB" id="A0A8X6YIC0"/>
<proteinExistence type="predicted"/>
<protein>
    <submittedName>
        <fullName evidence="3">Uncharacterized protein</fullName>
    </submittedName>
</protein>
<dbReference type="GO" id="GO:0001667">
    <property type="term" value="P:ameboidal-type cell migration"/>
    <property type="evidence" value="ECO:0007669"/>
    <property type="project" value="UniProtKB-ARBA"/>
</dbReference>
<evidence type="ECO:0000313" key="3">
    <source>
        <dbReference type="EMBL" id="GFY71263.1"/>
    </source>
</evidence>
<dbReference type="GO" id="GO:0005525">
    <property type="term" value="F:GTP binding"/>
    <property type="evidence" value="ECO:0007669"/>
    <property type="project" value="UniProtKB-KW"/>
</dbReference>